<organism evidence="2 3">
    <name type="scientific">Barnesiella viscericola</name>
    <dbReference type="NCBI Taxonomy" id="397865"/>
    <lineage>
        <taxon>Bacteria</taxon>
        <taxon>Pseudomonadati</taxon>
        <taxon>Bacteroidota</taxon>
        <taxon>Bacteroidia</taxon>
        <taxon>Bacteroidales</taxon>
        <taxon>Barnesiellaceae</taxon>
        <taxon>Barnesiella</taxon>
    </lineage>
</organism>
<dbReference type="RefSeq" id="WP_025278369.1">
    <property type="nucleotide sequence ID" value="NZ_CALUJX010000005.1"/>
</dbReference>
<comment type="caution">
    <text evidence="2">The sequence shown here is derived from an EMBL/GenBank/DDBJ whole genome shotgun (WGS) entry which is preliminary data.</text>
</comment>
<reference evidence="2" key="2">
    <citation type="submission" date="2021-09" db="EMBL/GenBank/DDBJ databases">
        <authorList>
            <person name="Gilroy R."/>
        </authorList>
    </citation>
    <scope>NUCLEOTIDE SEQUENCE</scope>
    <source>
        <strain evidence="2">CHK121-7720</strain>
    </source>
</reference>
<evidence type="ECO:0000313" key="3">
    <source>
        <dbReference type="Proteomes" id="UP000757103"/>
    </source>
</evidence>
<feature type="transmembrane region" description="Helical" evidence="1">
    <location>
        <begin position="149"/>
        <end position="171"/>
    </location>
</feature>
<accession>A0A921MR73</accession>
<feature type="transmembrane region" description="Helical" evidence="1">
    <location>
        <begin position="28"/>
        <end position="49"/>
    </location>
</feature>
<name>A0A921MR73_9BACT</name>
<keyword evidence="1" id="KW-1133">Transmembrane helix</keyword>
<dbReference type="InterPro" id="IPR025557">
    <property type="entry name" value="DUF4282"/>
</dbReference>
<dbReference type="Pfam" id="PF14110">
    <property type="entry name" value="DUF4282"/>
    <property type="match status" value="1"/>
</dbReference>
<keyword evidence="1" id="KW-0812">Transmembrane</keyword>
<evidence type="ECO:0000256" key="1">
    <source>
        <dbReference type="SAM" id="Phobius"/>
    </source>
</evidence>
<proteinExistence type="predicted"/>
<protein>
    <submittedName>
        <fullName evidence="2">Uncharacterized protein</fullName>
    </submittedName>
</protein>
<sequence length="217" mass="23988">MKDKLFAFFEPLWQFIDNGSFYREPFRWLYVAIAVLNLLFPLVAIFGAIGSGVFEYIPGKVIFALILIFILMIALGIMSFVLWINRQKKLKELLCEDNEFVAIPMVSHFIQTVGEWLGFYIGLFGCVASLLFLLFGGSEMMNQLGGASLLPWGTGVVMIIMYPIIGFLIVVSGRLLAELYRAMASIANSAKRISNRVADAAPAESEAPAEASPAGEE</sequence>
<feature type="transmembrane region" description="Helical" evidence="1">
    <location>
        <begin position="61"/>
        <end position="84"/>
    </location>
</feature>
<dbReference type="EMBL" id="DYUD01000014">
    <property type="protein sequence ID" value="HJG88697.1"/>
    <property type="molecule type" value="Genomic_DNA"/>
</dbReference>
<dbReference type="Proteomes" id="UP000757103">
    <property type="component" value="Unassembled WGS sequence"/>
</dbReference>
<dbReference type="GeneID" id="90529004"/>
<dbReference type="AlphaFoldDB" id="A0A921MR73"/>
<evidence type="ECO:0000313" key="2">
    <source>
        <dbReference type="EMBL" id="HJG88697.1"/>
    </source>
</evidence>
<feature type="transmembrane region" description="Helical" evidence="1">
    <location>
        <begin position="117"/>
        <end position="137"/>
    </location>
</feature>
<keyword evidence="1" id="KW-0472">Membrane</keyword>
<reference evidence="2" key="1">
    <citation type="journal article" date="2021" name="PeerJ">
        <title>Extensive microbial diversity within the chicken gut microbiome revealed by metagenomics and culture.</title>
        <authorList>
            <person name="Gilroy R."/>
            <person name="Ravi A."/>
            <person name="Getino M."/>
            <person name="Pursley I."/>
            <person name="Horton D.L."/>
            <person name="Alikhan N.F."/>
            <person name="Baker D."/>
            <person name="Gharbi K."/>
            <person name="Hall N."/>
            <person name="Watson M."/>
            <person name="Adriaenssens E.M."/>
            <person name="Foster-Nyarko E."/>
            <person name="Jarju S."/>
            <person name="Secka A."/>
            <person name="Antonio M."/>
            <person name="Oren A."/>
            <person name="Chaudhuri R.R."/>
            <person name="La Ragione R."/>
            <person name="Hildebrand F."/>
            <person name="Pallen M.J."/>
        </authorList>
    </citation>
    <scope>NUCLEOTIDE SEQUENCE</scope>
    <source>
        <strain evidence="2">CHK121-7720</strain>
    </source>
</reference>
<gene>
    <name evidence="2" type="ORF">K8U91_04370</name>
</gene>